<dbReference type="EMBL" id="UZAD01013343">
    <property type="protein sequence ID" value="VDN94198.1"/>
    <property type="molecule type" value="Genomic_DNA"/>
</dbReference>
<dbReference type="Proteomes" id="UP000278627">
    <property type="component" value="Unassembled WGS sequence"/>
</dbReference>
<keyword evidence="4" id="KW-1185">Reference proteome</keyword>
<reference evidence="5" key="1">
    <citation type="submission" date="2016-04" db="UniProtKB">
        <authorList>
            <consortium name="WormBaseParasite"/>
        </authorList>
    </citation>
    <scope>IDENTIFICATION</scope>
</reference>
<dbReference type="InterPro" id="IPR009071">
    <property type="entry name" value="HMG_box_dom"/>
</dbReference>
<feature type="DNA-binding region" description="HMG box" evidence="1">
    <location>
        <begin position="197"/>
        <end position="255"/>
    </location>
</feature>
<evidence type="ECO:0000259" key="2">
    <source>
        <dbReference type="PROSITE" id="PS50118"/>
    </source>
</evidence>
<dbReference type="STRING" id="6280.A0A158PSH2"/>
<dbReference type="SUPFAM" id="SSF47095">
    <property type="entry name" value="HMG-box"/>
    <property type="match status" value="1"/>
</dbReference>
<evidence type="ECO:0000313" key="3">
    <source>
        <dbReference type="EMBL" id="VDN94198.1"/>
    </source>
</evidence>
<sequence>MDISDGITEWQDIVSPLHNSMNRNSNKRKVSGPIVPKEAKVQKKIVKEIVIEFIEFSIELYSVTAEVTIEPLKYVIVFLYMRFFFQSASDASDDIESAQSSSVDLHFSPSQIAKIVEELRTKVQQKKKILSKKFLGFNDFDDIDMPPGGTKEMLKIDLRRCLKEATLLSSMTVPTALELLHAFLEEGHSITMDPAFPKKPPNAFSIFMRKAGHSRFSSDVSAFWNNESNAAEKAEAKKEALQLMEKYLSNLHAYRETHQELTLAHRNYVDNAISIAQKAISKSKGMKTNNSNRKSVKKKGPKTAFDLFAISMANKYVDLEPEKREKRLRKKFDKLSEAEREIYDNLAAAL</sequence>
<evidence type="ECO:0000313" key="4">
    <source>
        <dbReference type="Proteomes" id="UP000278627"/>
    </source>
</evidence>
<name>A0A158PSH2_BRUPA</name>
<reference evidence="3 4" key="2">
    <citation type="submission" date="2018-11" db="EMBL/GenBank/DDBJ databases">
        <authorList>
            <consortium name="Pathogen Informatics"/>
        </authorList>
    </citation>
    <scope>NUCLEOTIDE SEQUENCE [LARGE SCALE GENOMIC DNA]</scope>
</reference>
<feature type="domain" description="HMG box" evidence="2">
    <location>
        <begin position="197"/>
        <end position="255"/>
    </location>
</feature>
<dbReference type="GO" id="GO:0005634">
    <property type="term" value="C:nucleus"/>
    <property type="evidence" value="ECO:0007669"/>
    <property type="project" value="UniProtKB-UniRule"/>
</dbReference>
<keyword evidence="1" id="KW-0238">DNA-binding</keyword>
<evidence type="ECO:0000256" key="1">
    <source>
        <dbReference type="PROSITE-ProRule" id="PRU00267"/>
    </source>
</evidence>
<dbReference type="GO" id="GO:0003677">
    <property type="term" value="F:DNA binding"/>
    <property type="evidence" value="ECO:0007669"/>
    <property type="project" value="UniProtKB-UniRule"/>
</dbReference>
<protein>
    <submittedName>
        <fullName evidence="5">HMG box domain-containing protein</fullName>
    </submittedName>
</protein>
<accession>A0A158PSH2</accession>
<organism evidence="5">
    <name type="scientific">Brugia pahangi</name>
    <name type="common">Filarial nematode worm</name>
    <dbReference type="NCBI Taxonomy" id="6280"/>
    <lineage>
        <taxon>Eukaryota</taxon>
        <taxon>Metazoa</taxon>
        <taxon>Ecdysozoa</taxon>
        <taxon>Nematoda</taxon>
        <taxon>Chromadorea</taxon>
        <taxon>Rhabditida</taxon>
        <taxon>Spirurina</taxon>
        <taxon>Spiruromorpha</taxon>
        <taxon>Filarioidea</taxon>
        <taxon>Onchocercidae</taxon>
        <taxon>Brugia</taxon>
    </lineage>
</organism>
<proteinExistence type="predicted"/>
<keyword evidence="1" id="KW-0539">Nucleus</keyword>
<dbReference type="WBParaSite" id="BPAG_0001308401-mRNA-1">
    <property type="protein sequence ID" value="BPAG_0001308401-mRNA-1"/>
    <property type="gene ID" value="BPAG_0001308401"/>
</dbReference>
<gene>
    <name evidence="3" type="ORF">BPAG_LOCUS13012</name>
</gene>
<dbReference type="InterPro" id="IPR036910">
    <property type="entry name" value="HMG_box_dom_sf"/>
</dbReference>
<dbReference type="AlphaFoldDB" id="A0A158PSH2"/>
<evidence type="ECO:0000313" key="5">
    <source>
        <dbReference type="WBParaSite" id="BPAG_0001308401-mRNA-1"/>
    </source>
</evidence>
<dbReference type="PROSITE" id="PS50118">
    <property type="entry name" value="HMG_BOX_2"/>
    <property type="match status" value="1"/>
</dbReference>